<dbReference type="AlphaFoldDB" id="A0A834R1I3"/>
<evidence type="ECO:0000313" key="4">
    <source>
        <dbReference type="Proteomes" id="UP000070412"/>
    </source>
</evidence>
<evidence type="ECO:0000313" key="2">
    <source>
        <dbReference type="EMBL" id="KAF7488575.1"/>
    </source>
</evidence>
<name>A0A834R1I3_SARSC</name>
<dbReference type="InterPro" id="IPR036691">
    <property type="entry name" value="Endo/exonu/phosph_ase_sf"/>
</dbReference>
<dbReference type="Pfam" id="PF14529">
    <property type="entry name" value="Exo_endo_phos_2"/>
    <property type="match status" value="1"/>
</dbReference>
<dbReference type="OrthoDB" id="6516289at2759"/>
<accession>A0A834R1I3</accession>
<keyword evidence="4" id="KW-1185">Reference proteome</keyword>
<sequence length="105" mass="12072">MTNKLRIHQQNLRKSSTATQDLLSNLEHSNTDLILIQEPHTNSNNKIMGFPSSSSMYQANSEIIPKTVRKLFKTYENVPLIVSGDFNARHTMWHNRITNKHGQLV</sequence>
<dbReference type="EMBL" id="WVUK01000066">
    <property type="protein sequence ID" value="KAF7488575.1"/>
    <property type="molecule type" value="Genomic_DNA"/>
</dbReference>
<proteinExistence type="predicted"/>
<evidence type="ECO:0000313" key="3">
    <source>
        <dbReference type="EnsemblMetazoa" id="KAF7488575.1"/>
    </source>
</evidence>
<protein>
    <recommendedName>
        <fullName evidence="1">Endonuclease/exonuclease/phosphatase domain-containing protein</fullName>
    </recommendedName>
</protein>
<gene>
    <name evidence="2" type="ORF">SSS_3096</name>
</gene>
<dbReference type="Gene3D" id="3.60.10.10">
    <property type="entry name" value="Endonuclease/exonuclease/phosphatase"/>
    <property type="match status" value="2"/>
</dbReference>
<reference evidence="3" key="3">
    <citation type="submission" date="2022-06" db="UniProtKB">
        <authorList>
            <consortium name="EnsemblMetazoa"/>
        </authorList>
    </citation>
    <scope>IDENTIFICATION</scope>
</reference>
<dbReference type="GO" id="GO:0003824">
    <property type="term" value="F:catalytic activity"/>
    <property type="evidence" value="ECO:0007669"/>
    <property type="project" value="InterPro"/>
</dbReference>
<dbReference type="Proteomes" id="UP000070412">
    <property type="component" value="Unassembled WGS sequence"/>
</dbReference>
<reference evidence="2" key="2">
    <citation type="submission" date="2020-01" db="EMBL/GenBank/DDBJ databases">
        <authorList>
            <person name="Korhonen P.K.K."/>
            <person name="Guangxu M.G."/>
            <person name="Wang T.W."/>
            <person name="Stroehlein A.J.S."/>
            <person name="Young N.D."/>
            <person name="Ang C.-S.A."/>
            <person name="Fernando D.W.F."/>
            <person name="Lu H.L."/>
            <person name="Taylor S.T."/>
            <person name="Ehtesham M.E.M."/>
            <person name="Najaraj S.H.N."/>
            <person name="Harsha G.H.G."/>
            <person name="Madugundu A.M."/>
            <person name="Renuse S.R."/>
            <person name="Holt D.H."/>
            <person name="Pandey A.P."/>
            <person name="Papenfuss A.P."/>
            <person name="Gasser R.B.G."/>
            <person name="Fischer K.F."/>
        </authorList>
    </citation>
    <scope>NUCLEOTIDE SEQUENCE</scope>
    <source>
        <strain evidence="2">SSS_KF_BRIS2020</strain>
    </source>
</reference>
<dbReference type="SUPFAM" id="SSF56219">
    <property type="entry name" value="DNase I-like"/>
    <property type="match status" value="1"/>
</dbReference>
<evidence type="ECO:0000259" key="1">
    <source>
        <dbReference type="Pfam" id="PF14529"/>
    </source>
</evidence>
<dbReference type="InterPro" id="IPR005135">
    <property type="entry name" value="Endo/exonuclease/phosphatase"/>
</dbReference>
<organism evidence="2">
    <name type="scientific">Sarcoptes scabiei</name>
    <name type="common">Itch mite</name>
    <name type="synonym">Acarus scabiei</name>
    <dbReference type="NCBI Taxonomy" id="52283"/>
    <lineage>
        <taxon>Eukaryota</taxon>
        <taxon>Metazoa</taxon>
        <taxon>Ecdysozoa</taxon>
        <taxon>Arthropoda</taxon>
        <taxon>Chelicerata</taxon>
        <taxon>Arachnida</taxon>
        <taxon>Acari</taxon>
        <taxon>Acariformes</taxon>
        <taxon>Sarcoptiformes</taxon>
        <taxon>Astigmata</taxon>
        <taxon>Psoroptidia</taxon>
        <taxon>Sarcoptoidea</taxon>
        <taxon>Sarcoptidae</taxon>
        <taxon>Sarcoptinae</taxon>
        <taxon>Sarcoptes</taxon>
    </lineage>
</organism>
<feature type="domain" description="Endonuclease/exonuclease/phosphatase" evidence="1">
    <location>
        <begin position="55"/>
        <end position="103"/>
    </location>
</feature>
<dbReference type="EnsemblMetazoa" id="SSS_3096s_mrna">
    <property type="protein sequence ID" value="KAF7488575.1"/>
    <property type="gene ID" value="SSS_3096"/>
</dbReference>
<reference evidence="4" key="1">
    <citation type="journal article" date="2020" name="PLoS Negl. Trop. Dis.">
        <title>High-quality nuclear genome for Sarcoptes scabiei-A critical resource for a neglected parasite.</title>
        <authorList>
            <person name="Korhonen P.K."/>
            <person name="Gasser R.B."/>
            <person name="Ma G."/>
            <person name="Wang T."/>
            <person name="Stroehlein A.J."/>
            <person name="Young N.D."/>
            <person name="Ang C.S."/>
            <person name="Fernando D.D."/>
            <person name="Lu H.C."/>
            <person name="Taylor S."/>
            <person name="Reynolds S.L."/>
            <person name="Mofiz E."/>
            <person name="Najaraj S.H."/>
            <person name="Gowda H."/>
            <person name="Madugundu A."/>
            <person name="Renuse S."/>
            <person name="Holt D."/>
            <person name="Pandey A."/>
            <person name="Papenfuss A.T."/>
            <person name="Fischer K."/>
        </authorList>
    </citation>
    <scope>NUCLEOTIDE SEQUENCE [LARGE SCALE GENOMIC DNA]</scope>
</reference>